<sequence length="89" mass="9813">MENSVAKPSTQRFIVEGPNVHLTAEPTGFRVNPQTTCYYAFQAAGKTVRIVIQKTGDRPVRYVCTQPATKEINLQDSAILTTTTIDCLP</sequence>
<protein>
    <submittedName>
        <fullName evidence="1">Uncharacterized protein</fullName>
    </submittedName>
</protein>
<accession>A0A0F7UGQ3</accession>
<evidence type="ECO:0000313" key="1">
    <source>
        <dbReference type="EMBL" id="CEL67730.1"/>
    </source>
</evidence>
<organism evidence="1">
    <name type="scientific">Neospora caninum (strain Liverpool)</name>
    <dbReference type="NCBI Taxonomy" id="572307"/>
    <lineage>
        <taxon>Eukaryota</taxon>
        <taxon>Sar</taxon>
        <taxon>Alveolata</taxon>
        <taxon>Apicomplexa</taxon>
        <taxon>Conoidasida</taxon>
        <taxon>Coccidia</taxon>
        <taxon>Eucoccidiorida</taxon>
        <taxon>Eimeriorina</taxon>
        <taxon>Sarcocystidae</taxon>
        <taxon>Neospora</taxon>
    </lineage>
</organism>
<gene>
    <name evidence="1" type="ORF">BN1204_035215</name>
</gene>
<dbReference type="AlphaFoldDB" id="A0A0F7UGQ3"/>
<name>A0A0F7UGQ3_NEOCL</name>
<reference evidence="1" key="1">
    <citation type="journal article" date="2015" name="PLoS ONE">
        <title>Comprehensive Evaluation of Toxoplasma gondii VEG and Neospora caninum LIV Genomes with Tachyzoite Stage Transcriptome and Proteome Defines Novel Transcript Features.</title>
        <authorList>
            <person name="Ramaprasad A."/>
            <person name="Mourier T."/>
            <person name="Naeem R."/>
            <person name="Malas T.B."/>
            <person name="Moussa E."/>
            <person name="Panigrahi A."/>
            <person name="Vermont S.J."/>
            <person name="Otto T.D."/>
            <person name="Wastling J."/>
            <person name="Pain A."/>
        </authorList>
    </citation>
    <scope>NUCLEOTIDE SEQUENCE</scope>
    <source>
        <strain evidence="1">Liverpool</strain>
    </source>
</reference>
<proteinExistence type="predicted"/>
<dbReference type="EMBL" id="LN714483">
    <property type="protein sequence ID" value="CEL67730.1"/>
    <property type="molecule type" value="Genomic_DNA"/>
</dbReference>